<evidence type="ECO:0000256" key="1">
    <source>
        <dbReference type="SAM" id="MobiDB-lite"/>
    </source>
</evidence>
<dbReference type="AlphaFoldDB" id="X0Y9C9"/>
<feature type="non-terminal residue" evidence="2">
    <location>
        <position position="190"/>
    </location>
</feature>
<comment type="caution">
    <text evidence="2">The sequence shown here is derived from an EMBL/GenBank/DDBJ whole genome shotgun (WGS) entry which is preliminary data.</text>
</comment>
<dbReference type="EMBL" id="BARS01054904">
    <property type="protein sequence ID" value="GAG52429.1"/>
    <property type="molecule type" value="Genomic_DNA"/>
</dbReference>
<feature type="compositionally biased region" description="Low complexity" evidence="1">
    <location>
        <begin position="170"/>
        <end position="179"/>
    </location>
</feature>
<proteinExistence type="predicted"/>
<sequence>MFNATGSRAPQHGYGRSNPYSSGAQRYEYDWLPEDGGTYRTMCVRLCDGFYFPISFGVRRESFYRDNRACMKRCDGKARLFYYPSSGGSIEKMIDLSGRSYRTLPNAFRYRKSLVSGCTCRAAPWSAEAKARHLDYAAQEAERAIEASQTKKRDVDPAVALYEERVLSRPRQSYRQRPPGFRRWQSRRAG</sequence>
<dbReference type="Pfam" id="PF11064">
    <property type="entry name" value="DUF2865"/>
    <property type="match status" value="1"/>
</dbReference>
<dbReference type="InterPro" id="IPR021293">
    <property type="entry name" value="DUF2865"/>
</dbReference>
<organism evidence="2">
    <name type="scientific">marine sediment metagenome</name>
    <dbReference type="NCBI Taxonomy" id="412755"/>
    <lineage>
        <taxon>unclassified sequences</taxon>
        <taxon>metagenomes</taxon>
        <taxon>ecological metagenomes</taxon>
    </lineage>
</organism>
<evidence type="ECO:0000313" key="2">
    <source>
        <dbReference type="EMBL" id="GAG52429.1"/>
    </source>
</evidence>
<reference evidence="2" key="1">
    <citation type="journal article" date="2014" name="Front. Microbiol.">
        <title>High frequency of phylogenetically diverse reductive dehalogenase-homologous genes in deep subseafloor sedimentary metagenomes.</title>
        <authorList>
            <person name="Kawai M."/>
            <person name="Futagami T."/>
            <person name="Toyoda A."/>
            <person name="Takaki Y."/>
            <person name="Nishi S."/>
            <person name="Hori S."/>
            <person name="Arai W."/>
            <person name="Tsubouchi T."/>
            <person name="Morono Y."/>
            <person name="Uchiyama I."/>
            <person name="Ito T."/>
            <person name="Fujiyama A."/>
            <person name="Inagaki F."/>
            <person name="Takami H."/>
        </authorList>
    </citation>
    <scope>NUCLEOTIDE SEQUENCE</scope>
    <source>
        <strain evidence="2">Expedition CK06-06</strain>
    </source>
</reference>
<accession>X0Y9C9</accession>
<name>X0Y9C9_9ZZZZ</name>
<evidence type="ECO:0008006" key="3">
    <source>
        <dbReference type="Google" id="ProtNLM"/>
    </source>
</evidence>
<protein>
    <recommendedName>
        <fullName evidence="3">DUF2865 domain-containing protein</fullName>
    </recommendedName>
</protein>
<gene>
    <name evidence="2" type="ORF">S01H1_81180</name>
</gene>
<feature type="region of interest" description="Disordered" evidence="1">
    <location>
        <begin position="170"/>
        <end position="190"/>
    </location>
</feature>